<evidence type="ECO:0000313" key="2">
    <source>
        <dbReference type="EMBL" id="AXE38469.1"/>
    </source>
</evidence>
<proteinExistence type="predicted"/>
<gene>
    <name evidence="2" type="ORF">JS278_01293</name>
</gene>
<evidence type="ECO:0000259" key="1">
    <source>
        <dbReference type="Pfam" id="PF13635"/>
    </source>
</evidence>
<accession>A0A344UT71</accession>
<dbReference type="KEGG" id="acij:JS278_01293"/>
<sequence>MAVQTPKRHLADPSLAACLLGAGSERLLADLNILGFLFESQVVHDLRVFAQASGARGVFHYRDSKGRDEIDAVIEAKDGRWPGVEVKLGIEAVDARIGAG</sequence>
<name>A0A344UT71_9ACTN</name>
<reference evidence="2 3" key="1">
    <citation type="submission" date="2017-12" db="EMBL/GenBank/DDBJ databases">
        <title>The whole genome sequence of the Acidipropionibacterium virtanenii sp. nov. type strain JS278.</title>
        <authorList>
            <person name="Laine P."/>
            <person name="Deptula P."/>
            <person name="Varmanen P."/>
            <person name="Auvinen P."/>
        </authorList>
    </citation>
    <scope>NUCLEOTIDE SEQUENCE [LARGE SCALE GENOMIC DNA]</scope>
    <source>
        <strain evidence="2 3">JS278</strain>
    </source>
</reference>
<dbReference type="RefSeq" id="WP_245935226.1">
    <property type="nucleotide sequence ID" value="NZ_CP025198.1"/>
</dbReference>
<feature type="domain" description="DUF4143" evidence="1">
    <location>
        <begin position="3"/>
        <end position="88"/>
    </location>
</feature>
<keyword evidence="3" id="KW-1185">Reference proteome</keyword>
<dbReference type="EMBL" id="CP025198">
    <property type="protein sequence ID" value="AXE38469.1"/>
    <property type="molecule type" value="Genomic_DNA"/>
</dbReference>
<dbReference type="Pfam" id="PF13635">
    <property type="entry name" value="DUF4143"/>
    <property type="match status" value="1"/>
</dbReference>
<evidence type="ECO:0000313" key="3">
    <source>
        <dbReference type="Proteomes" id="UP000251995"/>
    </source>
</evidence>
<organism evidence="2 3">
    <name type="scientific">Acidipropionibacterium virtanenii</name>
    <dbReference type="NCBI Taxonomy" id="2057246"/>
    <lineage>
        <taxon>Bacteria</taxon>
        <taxon>Bacillati</taxon>
        <taxon>Actinomycetota</taxon>
        <taxon>Actinomycetes</taxon>
        <taxon>Propionibacteriales</taxon>
        <taxon>Propionibacteriaceae</taxon>
        <taxon>Acidipropionibacterium</taxon>
    </lineage>
</organism>
<dbReference type="AlphaFoldDB" id="A0A344UT71"/>
<dbReference type="Proteomes" id="UP000251995">
    <property type="component" value="Chromosome"/>
</dbReference>
<dbReference type="InterPro" id="IPR025420">
    <property type="entry name" value="DUF4143"/>
</dbReference>
<protein>
    <recommendedName>
        <fullName evidence="1">DUF4143 domain-containing protein</fullName>
    </recommendedName>
</protein>